<feature type="region of interest" description="Disordered" evidence="13">
    <location>
        <begin position="217"/>
        <end position="285"/>
    </location>
</feature>
<dbReference type="Pfam" id="PF00730">
    <property type="entry name" value="HhH-GPD"/>
    <property type="match status" value="1"/>
</dbReference>
<dbReference type="PROSITE" id="PS01155">
    <property type="entry name" value="ENDONUCLEASE_III_2"/>
    <property type="match status" value="1"/>
</dbReference>
<dbReference type="SMART" id="SM00525">
    <property type="entry name" value="FES"/>
    <property type="match status" value="1"/>
</dbReference>
<feature type="domain" description="HhH-GPD" evidence="14">
    <location>
        <begin position="42"/>
        <end position="190"/>
    </location>
</feature>
<evidence type="ECO:0000256" key="11">
    <source>
        <dbReference type="ARBA" id="ARBA00023295"/>
    </source>
</evidence>
<dbReference type="HOGENOM" id="CLU_012862_3_3_7"/>
<dbReference type="GO" id="GO:0140078">
    <property type="term" value="F:class I DNA-(apurinic or apyrimidinic site) endonuclease activity"/>
    <property type="evidence" value="ECO:0007669"/>
    <property type="project" value="UniProtKB-EC"/>
</dbReference>
<comment type="cofactor">
    <cofactor evidence="12">
        <name>[4Fe-4S] cluster</name>
        <dbReference type="ChEBI" id="CHEBI:49883"/>
    </cofactor>
    <text evidence="12">Binds 1 [4Fe-4S] cluster.</text>
</comment>
<feature type="binding site" evidence="12">
    <location>
        <position position="192"/>
    </location>
    <ligand>
        <name>[4Fe-4S] cluster</name>
        <dbReference type="ChEBI" id="CHEBI:49883"/>
    </ligand>
</feature>
<dbReference type="NCBIfam" id="TIGR01083">
    <property type="entry name" value="nth"/>
    <property type="match status" value="1"/>
</dbReference>
<evidence type="ECO:0000313" key="15">
    <source>
        <dbReference type="EMBL" id="ABM29015.1"/>
    </source>
</evidence>
<dbReference type="GO" id="GO:0006285">
    <property type="term" value="P:base-excision repair, AP site formation"/>
    <property type="evidence" value="ECO:0007669"/>
    <property type="project" value="TreeGrafter"/>
</dbReference>
<evidence type="ECO:0000256" key="12">
    <source>
        <dbReference type="HAMAP-Rule" id="MF_00942"/>
    </source>
</evidence>
<keyword evidence="5 12" id="KW-0378">Hydrolase</keyword>
<dbReference type="InterPro" id="IPR004036">
    <property type="entry name" value="Endonuclease-III-like_CS2"/>
</dbReference>
<dbReference type="InterPro" id="IPR005759">
    <property type="entry name" value="Nth"/>
</dbReference>
<evidence type="ECO:0000256" key="9">
    <source>
        <dbReference type="ARBA" id="ARBA00023204"/>
    </source>
</evidence>
<keyword evidence="15" id="KW-0255">Endonuclease</keyword>
<dbReference type="EMBL" id="CP000527">
    <property type="protein sequence ID" value="ABM29015.1"/>
    <property type="molecule type" value="Genomic_DNA"/>
</dbReference>
<dbReference type="Gene3D" id="1.10.1670.10">
    <property type="entry name" value="Helix-hairpin-Helix base-excision DNA repair enzymes (C-terminal)"/>
    <property type="match status" value="1"/>
</dbReference>
<name>A0A0H3A8S3_NITV4</name>
<evidence type="ECO:0000256" key="5">
    <source>
        <dbReference type="ARBA" id="ARBA00022801"/>
    </source>
</evidence>
<dbReference type="FunFam" id="1.10.340.30:FF:000001">
    <property type="entry name" value="Endonuclease III"/>
    <property type="match status" value="1"/>
</dbReference>
<dbReference type="InterPro" id="IPR023170">
    <property type="entry name" value="HhH_base_excis_C"/>
</dbReference>
<feature type="binding site" evidence="12">
    <location>
        <position position="199"/>
    </location>
    <ligand>
        <name>[4Fe-4S] cluster</name>
        <dbReference type="ChEBI" id="CHEBI:49883"/>
    </ligand>
</feature>
<dbReference type="GO" id="GO:0003677">
    <property type="term" value="F:DNA binding"/>
    <property type="evidence" value="ECO:0007669"/>
    <property type="project" value="UniProtKB-UniRule"/>
</dbReference>
<keyword evidence="11 12" id="KW-0326">Glycosidase</keyword>
<sequence>MPLPSVQQRALQVLDLLRRRYPTPATHLVARNPWELLVATVLAAQCTDERVNKVTPHLFALWPDPAALACATQEALEEVIHSTGFYRNKAKNLLGAARRVTEVHGGEVPRTMDELVQLPGVARKTANVVLWGGFGVNEGIAVDTHVKRIVHRMGLTKETDPVAVERDLMRLYPREAWGDVNHMLVWFGRHVCDARKPLCEQCEMAGICAKVGVGKEDAPAAPRKGRKPGAVAAKSGRSGTRGRKTASTKDAGEDVAQEAASAGQAHETGTKPVRGRRGKSGGGDA</sequence>
<dbReference type="InterPro" id="IPR004035">
    <property type="entry name" value="Endouclease-III_FeS-bd_BS"/>
</dbReference>
<keyword evidence="15" id="KW-0540">Nuclease</keyword>
<organism evidence="15 16">
    <name type="scientific">Nitratidesulfovibrio vulgaris (strain DP4)</name>
    <name type="common">Desulfovibrio vulgaris</name>
    <dbReference type="NCBI Taxonomy" id="391774"/>
    <lineage>
        <taxon>Bacteria</taxon>
        <taxon>Pseudomonadati</taxon>
        <taxon>Thermodesulfobacteriota</taxon>
        <taxon>Desulfovibrionia</taxon>
        <taxon>Desulfovibrionales</taxon>
        <taxon>Desulfovibrionaceae</taxon>
        <taxon>Nitratidesulfovibrio</taxon>
    </lineage>
</organism>
<dbReference type="GO" id="GO:0051539">
    <property type="term" value="F:4 iron, 4 sulfur cluster binding"/>
    <property type="evidence" value="ECO:0007669"/>
    <property type="project" value="UniProtKB-UniRule"/>
</dbReference>
<evidence type="ECO:0000259" key="14">
    <source>
        <dbReference type="SMART" id="SM00478"/>
    </source>
</evidence>
<evidence type="ECO:0000256" key="1">
    <source>
        <dbReference type="ARBA" id="ARBA00008343"/>
    </source>
</evidence>
<evidence type="ECO:0000256" key="8">
    <source>
        <dbReference type="ARBA" id="ARBA00023125"/>
    </source>
</evidence>
<dbReference type="CDD" id="cd00056">
    <property type="entry name" value="ENDO3c"/>
    <property type="match status" value="1"/>
</dbReference>
<dbReference type="AlphaFoldDB" id="A0A0H3A8S3"/>
<keyword evidence="2 12" id="KW-0004">4Fe-4S</keyword>
<dbReference type="Pfam" id="PF10576">
    <property type="entry name" value="EndIII_4Fe-2S"/>
    <property type="match status" value="1"/>
</dbReference>
<dbReference type="HAMAP" id="MF_00942">
    <property type="entry name" value="Nth"/>
    <property type="match status" value="1"/>
</dbReference>
<dbReference type="Pfam" id="PF00633">
    <property type="entry name" value="HHH"/>
    <property type="match status" value="1"/>
</dbReference>
<evidence type="ECO:0000256" key="2">
    <source>
        <dbReference type="ARBA" id="ARBA00022485"/>
    </source>
</evidence>
<keyword evidence="6 12" id="KW-0408">Iron</keyword>
<dbReference type="PROSITE" id="PS00764">
    <property type="entry name" value="ENDONUCLEASE_III_1"/>
    <property type="match status" value="1"/>
</dbReference>
<keyword evidence="7 12" id="KW-0411">Iron-sulfur</keyword>
<dbReference type="PANTHER" id="PTHR10359">
    <property type="entry name" value="A/G-SPECIFIC ADENINE GLYCOSYLASE/ENDONUCLEASE III"/>
    <property type="match status" value="1"/>
</dbReference>
<dbReference type="InterPro" id="IPR003651">
    <property type="entry name" value="Endonuclease3_FeS-loop_motif"/>
</dbReference>
<comment type="function">
    <text evidence="12">DNA repair enzyme that has both DNA N-glycosylase activity and AP-lyase activity. The DNA N-glycosylase activity releases various damaged pyrimidines from DNA by cleaving the N-glycosidic bond, leaving an AP (apurinic/apyrimidinic) site. The AP-lyase activity cleaves the phosphodiester bond 3' to the AP site by a beta-elimination, leaving a 3'-terminal unsaturated sugar and a product with a terminal 5'-phosphate.</text>
</comment>
<dbReference type="InterPro" id="IPR000445">
    <property type="entry name" value="HhH_motif"/>
</dbReference>
<comment type="similarity">
    <text evidence="1 12">Belongs to the Nth/MutY family.</text>
</comment>
<evidence type="ECO:0000256" key="10">
    <source>
        <dbReference type="ARBA" id="ARBA00023239"/>
    </source>
</evidence>
<dbReference type="SMART" id="SM00478">
    <property type="entry name" value="ENDO3c"/>
    <property type="match status" value="1"/>
</dbReference>
<evidence type="ECO:0000256" key="6">
    <source>
        <dbReference type="ARBA" id="ARBA00023004"/>
    </source>
</evidence>
<evidence type="ECO:0000256" key="7">
    <source>
        <dbReference type="ARBA" id="ARBA00023014"/>
    </source>
</evidence>
<reference evidence="16" key="1">
    <citation type="journal article" date="2009" name="Environ. Microbiol.">
        <title>Contribution of mobile genetic elements to Desulfovibrio vulgaris genome plasticity.</title>
        <authorList>
            <person name="Walker C.B."/>
            <person name="Stolyar S."/>
            <person name="Chivian D."/>
            <person name="Pinel N."/>
            <person name="Gabster J.A."/>
            <person name="Dehal P.S."/>
            <person name="He Z."/>
            <person name="Yang Z.K."/>
            <person name="Yen H.C."/>
            <person name="Zhou J."/>
            <person name="Wall J.D."/>
            <person name="Hazen T.C."/>
            <person name="Arkin A.P."/>
            <person name="Stahl D.A."/>
        </authorList>
    </citation>
    <scope>NUCLEOTIDE SEQUENCE [LARGE SCALE GENOMIC DNA]</scope>
    <source>
        <strain evidence="16">DP4</strain>
    </source>
</reference>
<dbReference type="FunFam" id="1.10.1670.10:FF:000001">
    <property type="entry name" value="Endonuclease III"/>
    <property type="match status" value="1"/>
</dbReference>
<dbReference type="RefSeq" id="WP_011792598.1">
    <property type="nucleotide sequence ID" value="NC_008751.1"/>
</dbReference>
<protein>
    <recommendedName>
        <fullName evidence="12">Endonuclease III</fullName>
        <ecNumber evidence="12">4.2.99.18</ecNumber>
    </recommendedName>
    <alternativeName>
        <fullName evidence="12">DNA-(apurinic or apyrimidinic site) lyase</fullName>
    </alternativeName>
</protein>
<gene>
    <name evidence="12" type="primary">nth</name>
    <name evidence="15" type="ordered locus">Dvul_1999</name>
</gene>
<dbReference type="PANTHER" id="PTHR10359:SF18">
    <property type="entry name" value="ENDONUCLEASE III"/>
    <property type="match status" value="1"/>
</dbReference>
<feature type="binding site" evidence="12">
    <location>
        <position position="202"/>
    </location>
    <ligand>
        <name>[4Fe-4S] cluster</name>
        <dbReference type="ChEBI" id="CHEBI:49883"/>
    </ligand>
</feature>
<keyword evidence="3 12" id="KW-0479">Metal-binding</keyword>
<dbReference type="InterPro" id="IPR011257">
    <property type="entry name" value="DNA_glycosylase"/>
</dbReference>
<dbReference type="Gene3D" id="1.10.340.30">
    <property type="entry name" value="Hypothetical protein, domain 2"/>
    <property type="match status" value="1"/>
</dbReference>
<keyword evidence="4 12" id="KW-0227">DNA damage</keyword>
<evidence type="ECO:0000256" key="13">
    <source>
        <dbReference type="SAM" id="MobiDB-lite"/>
    </source>
</evidence>
<evidence type="ECO:0000256" key="4">
    <source>
        <dbReference type="ARBA" id="ARBA00022763"/>
    </source>
</evidence>
<dbReference type="InterPro" id="IPR003265">
    <property type="entry name" value="HhH-GPD_domain"/>
</dbReference>
<evidence type="ECO:0000313" key="16">
    <source>
        <dbReference type="Proteomes" id="UP000009173"/>
    </source>
</evidence>
<dbReference type="SUPFAM" id="SSF48150">
    <property type="entry name" value="DNA-glycosylase"/>
    <property type="match status" value="1"/>
</dbReference>
<dbReference type="EC" id="4.2.99.18" evidence="12"/>
<proteinExistence type="inferred from homology"/>
<accession>A0A0H3A8S3</accession>
<dbReference type="GO" id="GO:0046872">
    <property type="term" value="F:metal ion binding"/>
    <property type="evidence" value="ECO:0007669"/>
    <property type="project" value="UniProtKB-KW"/>
</dbReference>
<dbReference type="Proteomes" id="UP000009173">
    <property type="component" value="Chromosome"/>
</dbReference>
<evidence type="ECO:0000256" key="3">
    <source>
        <dbReference type="ARBA" id="ARBA00022723"/>
    </source>
</evidence>
<keyword evidence="10 12" id="KW-0456">Lyase</keyword>
<dbReference type="KEGG" id="dvl:Dvul_1999"/>
<keyword evidence="8 12" id="KW-0238">DNA-binding</keyword>
<dbReference type="GO" id="GO:0019104">
    <property type="term" value="F:DNA N-glycosylase activity"/>
    <property type="evidence" value="ECO:0007669"/>
    <property type="project" value="UniProtKB-UniRule"/>
</dbReference>
<comment type="catalytic activity">
    <reaction evidence="12">
        <text>2'-deoxyribonucleotide-(2'-deoxyribose 5'-phosphate)-2'-deoxyribonucleotide-DNA = a 3'-end 2'-deoxyribonucleotide-(2,3-dehydro-2,3-deoxyribose 5'-phosphate)-DNA + a 5'-end 5'-phospho-2'-deoxyribonucleoside-DNA + H(+)</text>
        <dbReference type="Rhea" id="RHEA:66592"/>
        <dbReference type="Rhea" id="RHEA-COMP:13180"/>
        <dbReference type="Rhea" id="RHEA-COMP:16897"/>
        <dbReference type="Rhea" id="RHEA-COMP:17067"/>
        <dbReference type="ChEBI" id="CHEBI:15378"/>
        <dbReference type="ChEBI" id="CHEBI:136412"/>
        <dbReference type="ChEBI" id="CHEBI:157695"/>
        <dbReference type="ChEBI" id="CHEBI:167181"/>
        <dbReference type="EC" id="4.2.99.18"/>
    </reaction>
</comment>
<keyword evidence="9 12" id="KW-0234">DNA repair</keyword>
<feature type="binding site" evidence="12">
    <location>
        <position position="208"/>
    </location>
    <ligand>
        <name>[4Fe-4S] cluster</name>
        <dbReference type="ChEBI" id="CHEBI:49883"/>
    </ligand>
</feature>